<proteinExistence type="predicted"/>
<dbReference type="InterPro" id="IPR040676">
    <property type="entry name" value="DUF5641"/>
</dbReference>
<dbReference type="PANTHER" id="PTHR47331">
    <property type="entry name" value="PHD-TYPE DOMAIN-CONTAINING PROTEIN"/>
    <property type="match status" value="1"/>
</dbReference>
<name>A0ABY6L9H3_9ARAC</name>
<sequence length="289" mass="32517">MGLLPITVWQRTRPHLRSPASISLDQVRGIHLEVAHGLSTDEALMALSCFIDTRGRPFAIYSDNGTNFVDASREMKIGTQHIDFNEIAASGRFGPIEWKFIPPAARNFGGAWEWLIKLVKKCLYSILNENHPKDTTLLTALKSVENIVNHRPITYVSSDPTEEALTPNHFLRESNDAGPAIPRERTDPIRIGDLDFLVDEQHPKNMWKRGFISDVRLGKDEQVRVVKVTTKKGGKEIIYERSVSKVCPLGLKMDLPDQNKEIQGDLLHKSGAGMSQCAKTHVHIFKSYL</sequence>
<protein>
    <recommendedName>
        <fullName evidence="1">DUF5641 domain-containing protein</fullName>
    </recommendedName>
</protein>
<evidence type="ECO:0000313" key="3">
    <source>
        <dbReference type="Proteomes" id="UP001235939"/>
    </source>
</evidence>
<dbReference type="SUPFAM" id="SSF53098">
    <property type="entry name" value="Ribonuclease H-like"/>
    <property type="match status" value="1"/>
</dbReference>
<gene>
    <name evidence="2" type="ORF">LAZ67_14002306</name>
</gene>
<dbReference type="Gene3D" id="3.30.420.10">
    <property type="entry name" value="Ribonuclease H-like superfamily/Ribonuclease H"/>
    <property type="match status" value="1"/>
</dbReference>
<evidence type="ECO:0000259" key="1">
    <source>
        <dbReference type="Pfam" id="PF18701"/>
    </source>
</evidence>
<evidence type="ECO:0000313" key="2">
    <source>
        <dbReference type="EMBL" id="UYV76892.1"/>
    </source>
</evidence>
<dbReference type="Proteomes" id="UP001235939">
    <property type="component" value="Chromosome 14"/>
</dbReference>
<accession>A0ABY6L9H3</accession>
<organism evidence="2 3">
    <name type="scientific">Cordylochernes scorpioides</name>
    <dbReference type="NCBI Taxonomy" id="51811"/>
    <lineage>
        <taxon>Eukaryota</taxon>
        <taxon>Metazoa</taxon>
        <taxon>Ecdysozoa</taxon>
        <taxon>Arthropoda</taxon>
        <taxon>Chelicerata</taxon>
        <taxon>Arachnida</taxon>
        <taxon>Pseudoscorpiones</taxon>
        <taxon>Cheliferoidea</taxon>
        <taxon>Chernetidae</taxon>
        <taxon>Cordylochernes</taxon>
    </lineage>
</organism>
<dbReference type="EMBL" id="CP092876">
    <property type="protein sequence ID" value="UYV76892.1"/>
    <property type="molecule type" value="Genomic_DNA"/>
</dbReference>
<reference evidence="2 3" key="1">
    <citation type="submission" date="2022-01" db="EMBL/GenBank/DDBJ databases">
        <title>A chromosomal length assembly of Cordylochernes scorpioides.</title>
        <authorList>
            <person name="Zeh D."/>
            <person name="Zeh J."/>
        </authorList>
    </citation>
    <scope>NUCLEOTIDE SEQUENCE [LARGE SCALE GENOMIC DNA]</scope>
    <source>
        <strain evidence="2">IN4F17</strain>
        <tissue evidence="2">Whole Body</tissue>
    </source>
</reference>
<feature type="domain" description="DUF5641" evidence="1">
    <location>
        <begin position="185"/>
        <end position="249"/>
    </location>
</feature>
<keyword evidence="3" id="KW-1185">Reference proteome</keyword>
<dbReference type="InterPro" id="IPR036397">
    <property type="entry name" value="RNaseH_sf"/>
</dbReference>
<dbReference type="Pfam" id="PF18701">
    <property type="entry name" value="DUF5641"/>
    <property type="match status" value="1"/>
</dbReference>
<dbReference type="InterPro" id="IPR012337">
    <property type="entry name" value="RNaseH-like_sf"/>
</dbReference>